<dbReference type="Proteomes" id="UP001341840">
    <property type="component" value="Unassembled WGS sequence"/>
</dbReference>
<reference evidence="1 2" key="1">
    <citation type="journal article" date="2023" name="Plants (Basel)">
        <title>Bridging the Gap: Combining Genomics and Transcriptomics Approaches to Understand Stylosanthes scabra, an Orphan Legume from the Brazilian Caatinga.</title>
        <authorList>
            <person name="Ferreira-Neto J.R.C."/>
            <person name="da Silva M.D."/>
            <person name="Binneck E."/>
            <person name="de Melo N.F."/>
            <person name="da Silva R.H."/>
            <person name="de Melo A.L.T.M."/>
            <person name="Pandolfi V."/>
            <person name="Bustamante F.O."/>
            <person name="Brasileiro-Vidal A.C."/>
            <person name="Benko-Iseppon A.M."/>
        </authorList>
    </citation>
    <scope>NUCLEOTIDE SEQUENCE [LARGE SCALE GENOMIC DNA]</scope>
    <source>
        <tissue evidence="1">Leaves</tissue>
    </source>
</reference>
<comment type="caution">
    <text evidence="1">The sequence shown here is derived from an EMBL/GenBank/DDBJ whole genome shotgun (WGS) entry which is preliminary data.</text>
</comment>
<gene>
    <name evidence="1" type="ORF">PIB30_017342</name>
</gene>
<keyword evidence="2" id="KW-1185">Reference proteome</keyword>
<evidence type="ECO:0000313" key="2">
    <source>
        <dbReference type="Proteomes" id="UP001341840"/>
    </source>
</evidence>
<proteinExistence type="predicted"/>
<sequence length="245" mass="27946">MSQFPLLSIHYDGEIIRAEDDFVIFSSANPIFAYLPNNVRCLSSLRNLILDRFSLRIDEEVDLAICWHVHHPDIHLLAILVAIAYRSSSSDANDTQSSDPARCLIRGMIFYLNVTPKGSMNVSNSALNLSQVGSMEEEVESRQRAAIAEHPIVESFFVDHVFSDEEIDREVLSETKVVAEMNYFTSSSIALKQLAIFERYDCPTHFSSLNLDAMNEQVSHRQRRLTMIQQLSSKLVKSFKIRKLF</sequence>
<name>A0ABU6T9K5_9FABA</name>
<dbReference type="EMBL" id="JASCZI010090671">
    <property type="protein sequence ID" value="MED6144608.1"/>
    <property type="molecule type" value="Genomic_DNA"/>
</dbReference>
<evidence type="ECO:0000313" key="1">
    <source>
        <dbReference type="EMBL" id="MED6144608.1"/>
    </source>
</evidence>
<accession>A0ABU6T9K5</accession>
<protein>
    <submittedName>
        <fullName evidence="1">Uncharacterized protein</fullName>
    </submittedName>
</protein>
<organism evidence="1 2">
    <name type="scientific">Stylosanthes scabra</name>
    <dbReference type="NCBI Taxonomy" id="79078"/>
    <lineage>
        <taxon>Eukaryota</taxon>
        <taxon>Viridiplantae</taxon>
        <taxon>Streptophyta</taxon>
        <taxon>Embryophyta</taxon>
        <taxon>Tracheophyta</taxon>
        <taxon>Spermatophyta</taxon>
        <taxon>Magnoliopsida</taxon>
        <taxon>eudicotyledons</taxon>
        <taxon>Gunneridae</taxon>
        <taxon>Pentapetalae</taxon>
        <taxon>rosids</taxon>
        <taxon>fabids</taxon>
        <taxon>Fabales</taxon>
        <taxon>Fabaceae</taxon>
        <taxon>Papilionoideae</taxon>
        <taxon>50 kb inversion clade</taxon>
        <taxon>dalbergioids sensu lato</taxon>
        <taxon>Dalbergieae</taxon>
        <taxon>Pterocarpus clade</taxon>
        <taxon>Stylosanthes</taxon>
    </lineage>
</organism>